<dbReference type="EMBL" id="STGY01000076">
    <property type="protein sequence ID" value="THV35231.1"/>
    <property type="molecule type" value="Genomic_DNA"/>
</dbReference>
<dbReference type="InterPro" id="IPR011050">
    <property type="entry name" value="Pectin_lyase_fold/virulence"/>
</dbReference>
<organism evidence="2 3">
    <name type="scientific">Glycomyces buryatensis</name>
    <dbReference type="NCBI Taxonomy" id="2570927"/>
    <lineage>
        <taxon>Bacteria</taxon>
        <taxon>Bacillati</taxon>
        <taxon>Actinomycetota</taxon>
        <taxon>Actinomycetes</taxon>
        <taxon>Glycomycetales</taxon>
        <taxon>Glycomycetaceae</taxon>
        <taxon>Glycomyces</taxon>
    </lineage>
</organism>
<gene>
    <name evidence="2" type="ORF">FAB82_23495</name>
</gene>
<dbReference type="OrthoDB" id="9808066at2"/>
<evidence type="ECO:0000313" key="2">
    <source>
        <dbReference type="EMBL" id="THV35231.1"/>
    </source>
</evidence>
<dbReference type="SUPFAM" id="SSF49899">
    <property type="entry name" value="Concanavalin A-like lectins/glucanases"/>
    <property type="match status" value="1"/>
</dbReference>
<keyword evidence="3" id="KW-1185">Reference proteome</keyword>
<dbReference type="Pfam" id="PF21231">
    <property type="entry name" value="GH141_M"/>
    <property type="match status" value="1"/>
</dbReference>
<dbReference type="Gene3D" id="2.60.120.200">
    <property type="match status" value="1"/>
</dbReference>
<dbReference type="Proteomes" id="UP000308760">
    <property type="component" value="Unassembled WGS sequence"/>
</dbReference>
<dbReference type="RefSeq" id="WP_136537002.1">
    <property type="nucleotide sequence ID" value="NZ_STGY01000076.1"/>
</dbReference>
<feature type="domain" description="GH141-like insertion" evidence="1">
    <location>
        <begin position="207"/>
        <end position="250"/>
    </location>
</feature>
<sequence>MLSNPAAAAGKDRTLTLYVSPDGKGTAWCQPRNPCSLERAQEVVRSADGHDRDIVVQLAGGTYRLTEPLRFDARDSGSTDHPITWTAAPGETPVISGASPVTGWTESTTMPGVWEAPAPADANLEARQLYVDGRLATRARTELPRDAVSFTADGVDLADSLAWLADIEQPDRTELEFVGSFTHRRSPVAGITADRIAMAQPAWDNNTWGWDTVQHTFRAGPLYIVNAREFLDERGEWYLDREAGKVYYKPLDGQDVNEASVELPRLATLLEIGGTYDEPVHDLRFSGIRFTGTTWTAPGTDEGYASQQSGAFLIGGDHDRPADAFATCAEGCREFEGTRNTWHQMPAAVQVSAAHHIELSDNVYTGIGSVGLGIGNDANAHATGVGLGASDIVVSRSQFHQTSGQAIVVGGVQSDAHHPSDERMIVEDITISDNLVDNVAIEYKDGAGILATYATRASIVRNEVRNLPYSGINTGYGWGANDPGGSPEYLQRGLYDYQPVYDTPTTLADNRVAFNYIHDVMLEMNDGSAFYNLSAAPGSVLEGNYICLPDDPPAGRAALYFDEGSRYWSVNGNVLDASHTQFFNQRSTNHTGDVTYTDNWVVGGNANFADGRGTNTVTGTVRLARGESVPTDAARVIYNAGISPALRTGTDPGRPELALNITVDGEVAPGLATDVEATLTNLAEGVALTDLALTATASEGWAVEPVEAVPTFLEAGGSAQIELRLTAPDVLTEPIEVGTVEVAAGYTVSGDQVSRTVNAATAVAAPVTTLSTYGSVPGQFGELDGVYAIRNAGADIWGAGGQRDDEYGTVYAPGAVQDGSVVTVRVDAVDPVNPWTKAGLVLRNDVTNPEEAGGYVVLVATPDNGVSLQWDSDGDGFLDQGRQQAATAPVWLRLSRTGDQVTAEYSANGTDWTQLGAPVTAAGTASTQDAGMIFTSHSTSVGQADFSQFSVETSQGDPAG</sequence>
<dbReference type="InterPro" id="IPR013320">
    <property type="entry name" value="ConA-like_dom_sf"/>
</dbReference>
<dbReference type="Gene3D" id="2.160.20.10">
    <property type="entry name" value="Single-stranded right-handed beta-helix, Pectin lyase-like"/>
    <property type="match status" value="2"/>
</dbReference>
<dbReference type="PANTHER" id="PTHR36453:SF1">
    <property type="entry name" value="RIGHT HANDED BETA HELIX DOMAIN-CONTAINING PROTEIN"/>
    <property type="match status" value="1"/>
</dbReference>
<reference evidence="3" key="1">
    <citation type="submission" date="2019-04" db="EMBL/GenBank/DDBJ databases">
        <title>Nocardioides xinjiangensis sp. nov.</title>
        <authorList>
            <person name="Liu S."/>
        </authorList>
    </citation>
    <scope>NUCLEOTIDE SEQUENCE [LARGE SCALE GENOMIC DNA]</scope>
    <source>
        <strain evidence="3">18</strain>
    </source>
</reference>
<dbReference type="SUPFAM" id="SSF51126">
    <property type="entry name" value="Pectin lyase-like"/>
    <property type="match status" value="1"/>
</dbReference>
<comment type="caution">
    <text evidence="2">The sequence shown here is derived from an EMBL/GenBank/DDBJ whole genome shotgun (WGS) entry which is preliminary data.</text>
</comment>
<dbReference type="AlphaFoldDB" id="A0A4S8PXA5"/>
<evidence type="ECO:0000259" key="1">
    <source>
        <dbReference type="Pfam" id="PF21231"/>
    </source>
</evidence>
<dbReference type="SMART" id="SM00710">
    <property type="entry name" value="PbH1"/>
    <property type="match status" value="5"/>
</dbReference>
<accession>A0A4S8PXA5</accession>
<dbReference type="InterPro" id="IPR048482">
    <property type="entry name" value="GH141_ins"/>
</dbReference>
<proteinExistence type="predicted"/>
<evidence type="ECO:0000313" key="3">
    <source>
        <dbReference type="Proteomes" id="UP000308760"/>
    </source>
</evidence>
<dbReference type="PANTHER" id="PTHR36453">
    <property type="entry name" value="SECRETED PROTEIN-RELATED"/>
    <property type="match status" value="1"/>
</dbReference>
<reference evidence="2 3" key="2">
    <citation type="submission" date="2019-05" db="EMBL/GenBank/DDBJ databases">
        <title>Glycomyces buryatensis sp. nov.</title>
        <authorList>
            <person name="Nikitina E."/>
        </authorList>
    </citation>
    <scope>NUCLEOTIDE SEQUENCE [LARGE SCALE GENOMIC DNA]</scope>
    <source>
        <strain evidence="2 3">18</strain>
    </source>
</reference>
<dbReference type="InterPro" id="IPR012334">
    <property type="entry name" value="Pectin_lyas_fold"/>
</dbReference>
<dbReference type="InterPro" id="IPR006626">
    <property type="entry name" value="PbH1"/>
</dbReference>
<name>A0A4S8PXA5_9ACTN</name>
<protein>
    <submittedName>
        <fullName evidence="2">Right-handed parallel beta-helix repeat-containing protein</fullName>
    </submittedName>
</protein>